<reference evidence="3" key="4">
    <citation type="submission" date="2025-09" db="UniProtKB">
        <authorList>
            <consortium name="Ensembl"/>
        </authorList>
    </citation>
    <scope>IDENTIFICATION</scope>
</reference>
<evidence type="ECO:0000259" key="2">
    <source>
        <dbReference type="Pfam" id="PF24817"/>
    </source>
</evidence>
<evidence type="ECO:0000256" key="1">
    <source>
        <dbReference type="PROSITE-ProRule" id="PRU00221"/>
    </source>
</evidence>
<dbReference type="PANTHER" id="PTHR19932:SF10">
    <property type="entry name" value="WD REPEAT AND HMG-BOX DNA-BINDING PROTEIN 1"/>
    <property type="match status" value="1"/>
</dbReference>
<feature type="domain" description="WDHD1 first WD40" evidence="2">
    <location>
        <begin position="80"/>
        <end position="274"/>
    </location>
</feature>
<dbReference type="GO" id="GO:0000278">
    <property type="term" value="P:mitotic cell cycle"/>
    <property type="evidence" value="ECO:0007669"/>
    <property type="project" value="TreeGrafter"/>
</dbReference>
<dbReference type="AlphaFoldDB" id="A0A3B1KA74"/>
<dbReference type="FunFam" id="2.130.10.10:FF:001715">
    <property type="entry name" value="WD repeat and HMG-box DNA-binding protein 1"/>
    <property type="match status" value="1"/>
</dbReference>
<dbReference type="GeneTree" id="ENSGT00390000002030"/>
<name>A0A3B1KA74_ASTMX</name>
<organism evidence="3 4">
    <name type="scientific">Astyanax mexicanus</name>
    <name type="common">Blind cave fish</name>
    <name type="synonym">Astyanax fasciatus mexicanus</name>
    <dbReference type="NCBI Taxonomy" id="7994"/>
    <lineage>
        <taxon>Eukaryota</taxon>
        <taxon>Metazoa</taxon>
        <taxon>Chordata</taxon>
        <taxon>Craniata</taxon>
        <taxon>Vertebrata</taxon>
        <taxon>Euteleostomi</taxon>
        <taxon>Actinopterygii</taxon>
        <taxon>Neopterygii</taxon>
        <taxon>Teleostei</taxon>
        <taxon>Ostariophysi</taxon>
        <taxon>Characiformes</taxon>
        <taxon>Characoidei</taxon>
        <taxon>Acestrorhamphidae</taxon>
        <taxon>Acestrorhamphinae</taxon>
        <taxon>Astyanax</taxon>
    </lineage>
</organism>
<reference evidence="3" key="3">
    <citation type="submission" date="2025-08" db="UniProtKB">
        <authorList>
            <consortium name="Ensembl"/>
        </authorList>
    </citation>
    <scope>IDENTIFICATION</scope>
</reference>
<proteinExistence type="predicted"/>
<reference evidence="4" key="2">
    <citation type="journal article" date="2014" name="Nat. Commun.">
        <title>The cavefish genome reveals candidate genes for eye loss.</title>
        <authorList>
            <person name="McGaugh S.E."/>
            <person name="Gross J.B."/>
            <person name="Aken B."/>
            <person name="Blin M."/>
            <person name="Borowsky R."/>
            <person name="Chalopin D."/>
            <person name="Hinaux H."/>
            <person name="Jeffery W.R."/>
            <person name="Keene A."/>
            <person name="Ma L."/>
            <person name="Minx P."/>
            <person name="Murphy D."/>
            <person name="O'Quin K.E."/>
            <person name="Retaux S."/>
            <person name="Rohner N."/>
            <person name="Searle S.M."/>
            <person name="Stahl B.A."/>
            <person name="Tabin C."/>
            <person name="Volff J.N."/>
            <person name="Yoshizawa M."/>
            <person name="Warren W.C."/>
        </authorList>
    </citation>
    <scope>NUCLEOTIDE SEQUENCE [LARGE SCALE GENOMIC DNA]</scope>
    <source>
        <strain evidence="4">female</strain>
    </source>
</reference>
<dbReference type="GO" id="GO:0043596">
    <property type="term" value="C:nuclear replication fork"/>
    <property type="evidence" value="ECO:0007669"/>
    <property type="project" value="TreeGrafter"/>
</dbReference>
<evidence type="ECO:0000313" key="4">
    <source>
        <dbReference type="Proteomes" id="UP000018467"/>
    </source>
</evidence>
<keyword evidence="1" id="KW-0853">WD repeat</keyword>
<dbReference type="InterPro" id="IPR015943">
    <property type="entry name" value="WD40/YVTN_repeat-like_dom_sf"/>
</dbReference>
<dbReference type="GO" id="GO:0006261">
    <property type="term" value="P:DNA-templated DNA replication"/>
    <property type="evidence" value="ECO:0007669"/>
    <property type="project" value="TreeGrafter"/>
</dbReference>
<evidence type="ECO:0000313" key="3">
    <source>
        <dbReference type="Ensembl" id="ENSAMXP00000050549.1"/>
    </source>
</evidence>
<protein>
    <submittedName>
        <fullName evidence="3">WD repeat and HMG-box DNA binding protein 1</fullName>
    </submittedName>
</protein>
<dbReference type="Pfam" id="PF24817">
    <property type="entry name" value="WD40_WDHD1_1st"/>
    <property type="match status" value="1"/>
</dbReference>
<dbReference type="InterPro" id="IPR057646">
    <property type="entry name" value="WD40_WDHD1_1st"/>
</dbReference>
<feature type="repeat" description="WD" evidence="1">
    <location>
        <begin position="107"/>
        <end position="148"/>
    </location>
</feature>
<dbReference type="PROSITE" id="PS50294">
    <property type="entry name" value="WD_REPEATS_REGION"/>
    <property type="match status" value="2"/>
</dbReference>
<dbReference type="InterPro" id="IPR001680">
    <property type="entry name" value="WD40_rpt"/>
</dbReference>
<dbReference type="Proteomes" id="UP000018467">
    <property type="component" value="Unassembled WGS sequence"/>
</dbReference>
<dbReference type="SUPFAM" id="SSF50978">
    <property type="entry name" value="WD40 repeat-like"/>
    <property type="match status" value="1"/>
</dbReference>
<reference evidence="4" key="1">
    <citation type="submission" date="2013-03" db="EMBL/GenBank/DDBJ databases">
        <authorList>
            <person name="Jeffery W."/>
            <person name="Warren W."/>
            <person name="Wilson R.K."/>
        </authorList>
    </citation>
    <scope>NUCLEOTIDE SEQUENCE</scope>
    <source>
        <strain evidence="4">female</strain>
    </source>
</reference>
<dbReference type="PANTHER" id="PTHR19932">
    <property type="entry name" value="WD REPEAT AND HMG-BOX DNA BINDING PROTEIN"/>
    <property type="match status" value="1"/>
</dbReference>
<dbReference type="GO" id="GO:0006281">
    <property type="term" value="P:DNA repair"/>
    <property type="evidence" value="ECO:0007669"/>
    <property type="project" value="TreeGrafter"/>
</dbReference>
<keyword evidence="4" id="KW-1185">Reference proteome</keyword>
<dbReference type="Ensembl" id="ENSAMXT00000040284.1">
    <property type="protein sequence ID" value="ENSAMXP00000050549.1"/>
    <property type="gene ID" value="ENSAMXG00000043712.1"/>
</dbReference>
<sequence>MPCERKPIRYGHSEGHTDVCFHEDGKYIVTCGSDGDVRIWESLDDDDPKSVNVGEKAYSVALQNDKLVTAVSNNTVQIHTGTRVAAGSSDFMVKVVDVADSSKQKTLRGHDAPVLSVAFDPTDEFLASSSCDGSVAVWSIEDQTQVVNWAVLQKSSDVSNAKSLCRLAWQPQSGKLLAVPVDTTVQLYERNSWTHVGTLCDDLITQVINVVVWSPCGKFLAAGTVGGALAVWDVEAKLCVERQKHERGYTVCGMAWHPSGGQIAYTDTEGCLGLNVKGKK</sequence>
<dbReference type="Gene3D" id="2.130.10.10">
    <property type="entry name" value="YVTN repeat-like/Quinoprotein amine dehydrogenase"/>
    <property type="match status" value="2"/>
</dbReference>
<dbReference type="GO" id="GO:0003682">
    <property type="term" value="F:chromatin binding"/>
    <property type="evidence" value="ECO:0007669"/>
    <property type="project" value="TreeGrafter"/>
</dbReference>
<dbReference type="Bgee" id="ENSAMXG00000043712">
    <property type="expression patterns" value="Expressed in testis and 10 other cell types or tissues"/>
</dbReference>
<accession>A0A3B1KA74</accession>
<dbReference type="SMART" id="SM00320">
    <property type="entry name" value="WD40"/>
    <property type="match status" value="6"/>
</dbReference>
<dbReference type="PROSITE" id="PS50082">
    <property type="entry name" value="WD_REPEATS_2"/>
    <property type="match status" value="2"/>
</dbReference>
<dbReference type="Pfam" id="PF00400">
    <property type="entry name" value="WD40"/>
    <property type="match status" value="1"/>
</dbReference>
<feature type="repeat" description="WD" evidence="1">
    <location>
        <begin position="9"/>
        <end position="41"/>
    </location>
</feature>
<dbReference type="InterPro" id="IPR036322">
    <property type="entry name" value="WD40_repeat_dom_sf"/>
</dbReference>